<evidence type="ECO:0000256" key="1">
    <source>
        <dbReference type="ARBA" id="ARBA00022723"/>
    </source>
</evidence>
<dbReference type="Gene3D" id="3.40.1190.20">
    <property type="match status" value="1"/>
</dbReference>
<dbReference type="GO" id="GO:0016798">
    <property type="term" value="F:hydrolase activity, acting on glycosyl bonds"/>
    <property type="evidence" value="ECO:0007669"/>
    <property type="project" value="UniProtKB-KW"/>
</dbReference>
<evidence type="ECO:0000256" key="3">
    <source>
        <dbReference type="ARBA" id="ARBA00023211"/>
    </source>
</evidence>
<comment type="caution">
    <text evidence="7">The sequence shown here is derived from an EMBL/GenBank/DDBJ whole genome shotgun (WGS) entry which is preliminary data.</text>
</comment>
<evidence type="ECO:0000256" key="4">
    <source>
        <dbReference type="ARBA" id="ARBA00023239"/>
    </source>
</evidence>
<dbReference type="PANTHER" id="PTHR42909">
    <property type="entry name" value="ZGC:136858"/>
    <property type="match status" value="1"/>
</dbReference>
<reference evidence="7 8" key="1">
    <citation type="submission" date="2016-03" db="EMBL/GenBank/DDBJ databases">
        <title>Whole genome sequencing of Grifola frondosa 9006-11.</title>
        <authorList>
            <person name="Min B."/>
            <person name="Park H."/>
            <person name="Kim J.-G."/>
            <person name="Cho H."/>
            <person name="Oh Y.-L."/>
            <person name="Kong W.-S."/>
            <person name="Choi I.-G."/>
        </authorList>
    </citation>
    <scope>NUCLEOTIDE SEQUENCE [LARGE SCALE GENOMIC DNA]</scope>
    <source>
        <strain evidence="7 8">9006-11</strain>
    </source>
</reference>
<evidence type="ECO:0000313" key="8">
    <source>
        <dbReference type="Proteomes" id="UP000092993"/>
    </source>
</evidence>
<keyword evidence="4" id="KW-0456">Lyase</keyword>
<evidence type="ECO:0000256" key="5">
    <source>
        <dbReference type="ARBA" id="ARBA00023295"/>
    </source>
</evidence>
<dbReference type="GO" id="GO:0005737">
    <property type="term" value="C:cytoplasm"/>
    <property type="evidence" value="ECO:0007669"/>
    <property type="project" value="TreeGrafter"/>
</dbReference>
<feature type="domain" description="Carbohydrate kinase PfkB" evidence="6">
    <location>
        <begin position="743"/>
        <end position="824"/>
    </location>
</feature>
<dbReference type="OMA" id="FNCIIAT"/>
<dbReference type="Pfam" id="PF04227">
    <property type="entry name" value="Indigoidine_A"/>
    <property type="match status" value="2"/>
</dbReference>
<proteinExistence type="predicted"/>
<evidence type="ECO:0000313" key="7">
    <source>
        <dbReference type="EMBL" id="OBZ79738.1"/>
    </source>
</evidence>
<dbReference type="InterPro" id="IPR007342">
    <property type="entry name" value="PsuG"/>
</dbReference>
<evidence type="ECO:0000256" key="2">
    <source>
        <dbReference type="ARBA" id="ARBA00022801"/>
    </source>
</evidence>
<name>A0A1C7MSG5_GRIFR</name>
<keyword evidence="5 7" id="KW-0326">Glycosidase</keyword>
<dbReference type="SUPFAM" id="SSF53613">
    <property type="entry name" value="Ribokinase-like"/>
    <property type="match status" value="1"/>
</dbReference>
<dbReference type="SUPFAM" id="SSF110581">
    <property type="entry name" value="Indigoidine synthase A-like"/>
    <property type="match status" value="2"/>
</dbReference>
<keyword evidence="2" id="KW-0378">Hydrolase</keyword>
<dbReference type="InterPro" id="IPR022830">
    <property type="entry name" value="Indigdn_synthA-like"/>
</dbReference>
<dbReference type="Proteomes" id="UP000092993">
    <property type="component" value="Unassembled WGS sequence"/>
</dbReference>
<dbReference type="InterPro" id="IPR011611">
    <property type="entry name" value="PfkB_dom"/>
</dbReference>
<evidence type="ECO:0000259" key="6">
    <source>
        <dbReference type="Pfam" id="PF00294"/>
    </source>
</evidence>
<protein>
    <submittedName>
        <fullName evidence="7">Pseudouridine-5'-phosphate glycosidase</fullName>
    </submittedName>
</protein>
<organism evidence="7 8">
    <name type="scientific">Grifola frondosa</name>
    <name type="common">Maitake</name>
    <name type="synonym">Polyporus frondosus</name>
    <dbReference type="NCBI Taxonomy" id="5627"/>
    <lineage>
        <taxon>Eukaryota</taxon>
        <taxon>Fungi</taxon>
        <taxon>Dikarya</taxon>
        <taxon>Basidiomycota</taxon>
        <taxon>Agaricomycotina</taxon>
        <taxon>Agaricomycetes</taxon>
        <taxon>Polyporales</taxon>
        <taxon>Grifolaceae</taxon>
        <taxon>Grifola</taxon>
    </lineage>
</organism>
<dbReference type="GO" id="GO:0046872">
    <property type="term" value="F:metal ion binding"/>
    <property type="evidence" value="ECO:0007669"/>
    <property type="project" value="UniProtKB-KW"/>
</dbReference>
<dbReference type="EMBL" id="LUGG01000001">
    <property type="protein sequence ID" value="OBZ79738.1"/>
    <property type="molecule type" value="Genomic_DNA"/>
</dbReference>
<keyword evidence="8" id="KW-1185">Reference proteome</keyword>
<dbReference type="AlphaFoldDB" id="A0A1C7MSG5"/>
<gene>
    <name evidence="7" type="primary">psuG</name>
    <name evidence="7" type="ORF">A0H81_01046</name>
</gene>
<dbReference type="OrthoDB" id="198885at2759"/>
<dbReference type="Pfam" id="PF00294">
    <property type="entry name" value="PfkB"/>
    <property type="match status" value="2"/>
</dbReference>
<dbReference type="InterPro" id="IPR029056">
    <property type="entry name" value="Ribokinase-like"/>
</dbReference>
<dbReference type="Gene3D" id="3.40.1790.10">
    <property type="entry name" value="Indigoidine synthase domain"/>
    <property type="match status" value="2"/>
</dbReference>
<sequence>MSLARRFISRSPSGVFSLDRRRFGSSTLSNVLRKEGPIDVHPEVQDALAHNRPVVALETTIVTHGMPFPVNLKTARSVESIVRKAGAIPATIGVVGGRVKIGLKPSELERLADVKNNPSVVKVSRRDIGPVVALKGDGVEFKIICAFAVKLSHGVFQLGNNLQCHSYFCCISWHQGFCNGRVMRLILQEYRMTNSRYGSVSEVSTVAQRSVRLHRFGYFPFLCDNDPFNLAMDISADLQELTRCPVGLVSAGVKSILDIGRTLEYLETLGVPVVSYGPTDDFPAFYSRRSGFKSPWRVNDPATAARVLYTHWQLGMSNGALFGVPIPKKYEAVGQQLQRSVEQALSEAAADPNTPRGKEATPWLLKRVGELTAGKSLASNIALIKNTASVGGKIAVEYARLRENHLRDDSSVHPKPQNSEKLHFMSPRTSADQKVPLSPAKIVVIGAAAVDITAQAVDIPGVDPIVGVHSTLPGTVSLTLGGVGRNVAEAAHRILSSGSEEWSSATALISPIGNDSFGHLLVDETKKLGMRTDGLMSVEAGSAVCNMIVEELQKHRPTIAALDANLSADALKAVVKYCNAKDIEGMLTFFFEPTSVAKSTAIFPAIAAALDTASPYRSPIAYVTPNILELTHMYQEASAGSLELTAHQYWWRVIDSMALGSKFRMDLEQLSRRNACDEVSTNGSLSFLLENGVAQMAINLLPFFRHLIIKCGDRGIVIALRVAGDAARKSAWAAESTNIRARQVVAHNKSQQNILVLKHFPAPFVREESIINVTGAGDSLVGSMLATLAQSPVAFEEPSALEKLVAKAQMAAVLTLQSKHAVSPALSTMGDP</sequence>
<dbReference type="PANTHER" id="PTHR42909:SF1">
    <property type="entry name" value="CARBOHYDRATE KINASE PFKB DOMAIN-CONTAINING PROTEIN"/>
    <property type="match status" value="1"/>
</dbReference>
<keyword evidence="3" id="KW-0464">Manganese</keyword>
<feature type="domain" description="Carbohydrate kinase PfkB" evidence="6">
    <location>
        <begin position="440"/>
        <end position="588"/>
    </location>
</feature>
<accession>A0A1C7MSG5</accession>
<dbReference type="STRING" id="5627.A0A1C7MSG5"/>
<dbReference type="GO" id="GO:0004730">
    <property type="term" value="F:pseudouridylate synthase activity"/>
    <property type="evidence" value="ECO:0007669"/>
    <property type="project" value="InterPro"/>
</dbReference>
<keyword evidence="1" id="KW-0479">Metal-binding</keyword>